<dbReference type="Gene3D" id="4.10.410.40">
    <property type="match status" value="1"/>
</dbReference>
<organism evidence="1 2">
    <name type="scientific">Phenylobacterium kunshanense</name>
    <dbReference type="NCBI Taxonomy" id="1445034"/>
    <lineage>
        <taxon>Bacteria</taxon>
        <taxon>Pseudomonadati</taxon>
        <taxon>Pseudomonadota</taxon>
        <taxon>Alphaproteobacteria</taxon>
        <taxon>Caulobacterales</taxon>
        <taxon>Caulobacteraceae</taxon>
        <taxon>Phenylobacterium</taxon>
    </lineage>
</organism>
<comment type="caution">
    <text evidence="1">The sequence shown here is derived from an EMBL/GenBank/DDBJ whole genome shotgun (WGS) entry which is preliminary data.</text>
</comment>
<accession>A0A328BN63</accession>
<protein>
    <submittedName>
        <fullName evidence="1">Iron ABC transporter substrate-binding protein</fullName>
    </submittedName>
</protein>
<keyword evidence="2" id="KW-1185">Reference proteome</keyword>
<gene>
    <name evidence="1" type="ORF">DJ019_02065</name>
</gene>
<dbReference type="RefSeq" id="WP_111274314.1">
    <property type="nucleotide sequence ID" value="NZ_QFYS01000001.1"/>
</dbReference>
<reference evidence="1 2" key="1">
    <citation type="submission" date="2018-05" db="EMBL/GenBank/DDBJ databases">
        <authorList>
            <person name="Lanie J.A."/>
            <person name="Ng W.-L."/>
            <person name="Kazmierczak K.M."/>
            <person name="Andrzejewski T.M."/>
            <person name="Davidsen T.M."/>
            <person name="Wayne K.J."/>
            <person name="Tettelin H."/>
            <person name="Glass J.I."/>
            <person name="Rusch D."/>
            <person name="Podicherti R."/>
            <person name="Tsui H.-C.T."/>
            <person name="Winkler M.E."/>
        </authorList>
    </citation>
    <scope>NUCLEOTIDE SEQUENCE [LARGE SCALE GENOMIC DNA]</scope>
    <source>
        <strain evidence="1 2">BUT-10</strain>
    </source>
</reference>
<dbReference type="OrthoDB" id="6001060at2"/>
<name>A0A328BN63_9CAUL</name>
<dbReference type="InterPro" id="IPR014918">
    <property type="entry name" value="Phage_tail_3"/>
</dbReference>
<sequence length="161" mass="16947">MAYSSSEGAKFYYCATANPTADTVSEYAALTWVELTGVETISEFGDSAQLVTFNLLAEGRVRKLKGSKDAGDITVACVHDPLAASQAAMKGFAGTKFNYAFKALLADGADSNDTDSVFYFTGKVMSAPLNIGGANDPTRRNYNIAIDTEVLEDIGEAVSGG</sequence>
<evidence type="ECO:0000313" key="2">
    <source>
        <dbReference type="Proteomes" id="UP000249524"/>
    </source>
</evidence>
<dbReference type="Pfam" id="PF08813">
    <property type="entry name" value="Phage_tail_3"/>
    <property type="match status" value="1"/>
</dbReference>
<dbReference type="AlphaFoldDB" id="A0A328BN63"/>
<dbReference type="EMBL" id="QFYS01000001">
    <property type="protein sequence ID" value="RAK68822.1"/>
    <property type="molecule type" value="Genomic_DNA"/>
</dbReference>
<proteinExistence type="predicted"/>
<dbReference type="Proteomes" id="UP000249524">
    <property type="component" value="Unassembled WGS sequence"/>
</dbReference>
<evidence type="ECO:0000313" key="1">
    <source>
        <dbReference type="EMBL" id="RAK68822.1"/>
    </source>
</evidence>